<dbReference type="Proteomes" id="UP000594638">
    <property type="component" value="Unassembled WGS sequence"/>
</dbReference>
<dbReference type="Gramene" id="OE9A059730T1">
    <property type="protein sequence ID" value="OE9A059730C1"/>
    <property type="gene ID" value="OE9A059730"/>
</dbReference>
<gene>
    <name evidence="6" type="ORF">OLEA9_A059730</name>
</gene>
<dbReference type="AlphaFoldDB" id="A0A8S0V0W0"/>
<proteinExistence type="predicted"/>
<comment type="caution">
    <text evidence="6">The sequence shown here is derived from an EMBL/GenBank/DDBJ whole genome shotgun (WGS) entry which is preliminary data.</text>
</comment>
<evidence type="ECO:0000256" key="4">
    <source>
        <dbReference type="ARBA" id="ARBA00023136"/>
    </source>
</evidence>
<keyword evidence="2 5" id="KW-0812">Transmembrane</keyword>
<comment type="subcellular location">
    <subcellularLocation>
        <location evidence="1">Membrane</location>
        <topology evidence="1">Multi-pass membrane protein</topology>
    </subcellularLocation>
</comment>
<evidence type="ECO:0000256" key="5">
    <source>
        <dbReference type="SAM" id="Phobius"/>
    </source>
</evidence>
<evidence type="ECO:0000313" key="6">
    <source>
        <dbReference type="EMBL" id="CAA3023862.1"/>
    </source>
</evidence>
<keyword evidence="7" id="KW-1185">Reference proteome</keyword>
<sequence length="218" mass="25072">MTSNFFTETIRKEELKHIIDSDYLNWISSLYSPPLWAVLIAGFFVVINLTLSVYLLFEHLSAYKNPEEQNFLIGVILMVPCYAVESFVSLINPAISLDIEILRDCYESFAMYCFGRYLVSCLGGGERTIAFLKREGRTSAKTPLLDHGSERGIVKHHLPMNLILKPWKLGQWVYQVIKFGIVQYISSPLLSKPFSICYIQLLSNFSSCEMNHINFHDR</sequence>
<dbReference type="SMART" id="SM01417">
    <property type="entry name" value="Solute_trans_a"/>
    <property type="match status" value="1"/>
</dbReference>
<keyword evidence="3 5" id="KW-1133">Transmembrane helix</keyword>
<protein>
    <submittedName>
        <fullName evidence="6">Transmembrane protein 184 homolog DDB_G0284525</fullName>
    </submittedName>
</protein>
<dbReference type="PANTHER" id="PTHR23423">
    <property type="entry name" value="ORGANIC SOLUTE TRANSPORTER-RELATED"/>
    <property type="match status" value="1"/>
</dbReference>
<name>A0A8S0V0W0_OLEEU</name>
<dbReference type="OrthoDB" id="5348404at2759"/>
<evidence type="ECO:0000256" key="3">
    <source>
        <dbReference type="ARBA" id="ARBA00022989"/>
    </source>
</evidence>
<dbReference type="Pfam" id="PF03619">
    <property type="entry name" value="Solute_trans_a"/>
    <property type="match status" value="1"/>
</dbReference>
<dbReference type="GO" id="GO:0016020">
    <property type="term" value="C:membrane"/>
    <property type="evidence" value="ECO:0007669"/>
    <property type="project" value="UniProtKB-SubCell"/>
</dbReference>
<keyword evidence="4 5" id="KW-0472">Membrane</keyword>
<feature type="transmembrane region" description="Helical" evidence="5">
    <location>
        <begin position="35"/>
        <end position="57"/>
    </location>
</feature>
<evidence type="ECO:0000256" key="2">
    <source>
        <dbReference type="ARBA" id="ARBA00022692"/>
    </source>
</evidence>
<evidence type="ECO:0000256" key="1">
    <source>
        <dbReference type="ARBA" id="ARBA00004141"/>
    </source>
</evidence>
<feature type="transmembrane region" description="Helical" evidence="5">
    <location>
        <begin position="69"/>
        <end position="91"/>
    </location>
</feature>
<dbReference type="InterPro" id="IPR005178">
    <property type="entry name" value="Ostalpha/TMEM184C"/>
</dbReference>
<dbReference type="EMBL" id="CACTIH010009098">
    <property type="protein sequence ID" value="CAA3023862.1"/>
    <property type="molecule type" value="Genomic_DNA"/>
</dbReference>
<reference evidence="6 7" key="1">
    <citation type="submission" date="2019-12" db="EMBL/GenBank/DDBJ databases">
        <authorList>
            <person name="Alioto T."/>
            <person name="Alioto T."/>
            <person name="Gomez Garrido J."/>
        </authorList>
    </citation>
    <scope>NUCLEOTIDE SEQUENCE [LARGE SCALE GENOMIC DNA]</scope>
</reference>
<organism evidence="6 7">
    <name type="scientific">Olea europaea subsp. europaea</name>
    <dbReference type="NCBI Taxonomy" id="158383"/>
    <lineage>
        <taxon>Eukaryota</taxon>
        <taxon>Viridiplantae</taxon>
        <taxon>Streptophyta</taxon>
        <taxon>Embryophyta</taxon>
        <taxon>Tracheophyta</taxon>
        <taxon>Spermatophyta</taxon>
        <taxon>Magnoliopsida</taxon>
        <taxon>eudicotyledons</taxon>
        <taxon>Gunneridae</taxon>
        <taxon>Pentapetalae</taxon>
        <taxon>asterids</taxon>
        <taxon>lamiids</taxon>
        <taxon>Lamiales</taxon>
        <taxon>Oleaceae</taxon>
        <taxon>Oleeae</taxon>
        <taxon>Olea</taxon>
    </lineage>
</organism>
<evidence type="ECO:0000313" key="7">
    <source>
        <dbReference type="Proteomes" id="UP000594638"/>
    </source>
</evidence>
<accession>A0A8S0V0W0</accession>